<feature type="binding site" evidence="9">
    <location>
        <position position="45"/>
    </location>
    <ligand>
        <name>S-adenosyl-L-methionine</name>
        <dbReference type="ChEBI" id="CHEBI:59789"/>
    </ligand>
</feature>
<dbReference type="UniPathway" id="UPA00989"/>
<dbReference type="FunFam" id="3.40.50.150:FF:000035">
    <property type="entry name" value="tRNA (guanine-N(7)-)-methyltransferase"/>
    <property type="match status" value="1"/>
</dbReference>
<evidence type="ECO:0000256" key="5">
    <source>
        <dbReference type="ARBA" id="ARBA00022691"/>
    </source>
</evidence>
<dbReference type="HOGENOM" id="CLU_050910_2_1_14"/>
<gene>
    <name evidence="9" type="primary">trmB</name>
    <name evidence="10" type="ORF">P344_06815</name>
</gene>
<proteinExistence type="inferred from homology"/>
<dbReference type="OrthoDB" id="9802090at2"/>
<dbReference type="GO" id="GO:0008176">
    <property type="term" value="F:tRNA (guanine(46)-N7)-methyltransferase activity"/>
    <property type="evidence" value="ECO:0007669"/>
    <property type="project" value="UniProtKB-UniRule"/>
</dbReference>
<comment type="similarity">
    <text evidence="8 9">Belongs to the class I-like SAM-binding methyltransferase superfamily. TrmB family.</text>
</comment>
<dbReference type="NCBIfam" id="TIGR00091">
    <property type="entry name" value="tRNA (guanosine(46)-N7)-methyltransferase TrmB"/>
    <property type="match status" value="1"/>
</dbReference>
<dbReference type="EC" id="2.1.1.33" evidence="9"/>
<keyword evidence="3 9" id="KW-0489">Methyltransferase</keyword>
<dbReference type="STRING" id="838561.P344_06815"/>
<comment type="function">
    <text evidence="2 9">Catalyzes the formation of N(7)-methylguanine at position 46 (m7G46) in tRNA.</text>
</comment>
<dbReference type="PANTHER" id="PTHR23417">
    <property type="entry name" value="3-DEOXY-D-MANNO-OCTULOSONIC-ACID TRANSFERASE/TRNA GUANINE-N 7 - -METHYLTRANSFERASE"/>
    <property type="match status" value="1"/>
</dbReference>
<evidence type="ECO:0000256" key="8">
    <source>
        <dbReference type="ARBA" id="ARBA00060767"/>
    </source>
</evidence>
<dbReference type="NCBIfam" id="NF001080">
    <property type="entry name" value="PRK00121.2-2"/>
    <property type="match status" value="1"/>
</dbReference>
<dbReference type="Gene3D" id="3.40.50.150">
    <property type="entry name" value="Vaccinia Virus protein VP39"/>
    <property type="match status" value="1"/>
</dbReference>
<evidence type="ECO:0000313" key="11">
    <source>
        <dbReference type="Proteomes" id="UP000019260"/>
    </source>
</evidence>
<keyword evidence="11" id="KW-1185">Reference proteome</keyword>
<dbReference type="Pfam" id="PF02390">
    <property type="entry name" value="Methyltransf_4"/>
    <property type="match status" value="1"/>
</dbReference>
<feature type="binding site" evidence="9">
    <location>
        <position position="119"/>
    </location>
    <ligand>
        <name>S-adenosyl-L-methionine</name>
        <dbReference type="ChEBI" id="CHEBI:59789"/>
    </ligand>
</feature>
<dbReference type="InterPro" id="IPR055361">
    <property type="entry name" value="tRNA_methyltr_TrmB_bact"/>
</dbReference>
<sequence length="219" mass="25775">MRLRNKPWANEYLNEHPEFCIPHPEQYQGHWTSEVFKNNKPLNIEIGTGKGNFIINLAKANPDQNYVGIEKYPSVLVIALKKLVAENLDNLKLLSYDAIKLKDIFANNEVQKIYLNFSDPWPKKRHQNRRLTSKPFLALYQDILQNDGEIHFKTDNDNLFAFSLSSLEENQWNIIDYTNDLYNSKYLDNNIPTEYEKRFVVMNKNINYLYAKKSNKIIG</sequence>
<comment type="pathway">
    <text evidence="7 9">tRNA modification; N(7)-methylguanine-tRNA biosynthesis.</text>
</comment>
<keyword evidence="6 9" id="KW-0819">tRNA processing</keyword>
<evidence type="ECO:0000256" key="4">
    <source>
        <dbReference type="ARBA" id="ARBA00022679"/>
    </source>
</evidence>
<evidence type="ECO:0000256" key="7">
    <source>
        <dbReference type="ARBA" id="ARBA00060552"/>
    </source>
</evidence>
<dbReference type="InterPro" id="IPR003358">
    <property type="entry name" value="tRNA_(Gua-N-7)_MeTrfase_Trmb"/>
</dbReference>
<comment type="caution">
    <text evidence="9">Lacks conserved residue(s) required for the propagation of feature annotation.</text>
</comment>
<organism evidence="10 11">
    <name type="scientific">Spiroplasma mirum ATCC 29335</name>
    <dbReference type="NCBI Taxonomy" id="838561"/>
    <lineage>
        <taxon>Bacteria</taxon>
        <taxon>Bacillati</taxon>
        <taxon>Mycoplasmatota</taxon>
        <taxon>Mollicutes</taxon>
        <taxon>Entomoplasmatales</taxon>
        <taxon>Spiroplasmataceae</taxon>
        <taxon>Spiroplasma</taxon>
    </lineage>
</organism>
<dbReference type="eggNOG" id="COG0220">
    <property type="taxonomic scope" value="Bacteria"/>
</dbReference>
<evidence type="ECO:0000313" key="10">
    <source>
        <dbReference type="EMBL" id="AHI58661.1"/>
    </source>
</evidence>
<dbReference type="PATRIC" id="fig|838561.3.peg.1310"/>
<keyword evidence="4 9" id="KW-0808">Transferase</keyword>
<dbReference type="HAMAP" id="MF_01057">
    <property type="entry name" value="tRNA_methyltr_TrmB"/>
    <property type="match status" value="1"/>
</dbReference>
<dbReference type="GO" id="GO:0043527">
    <property type="term" value="C:tRNA methyltransferase complex"/>
    <property type="evidence" value="ECO:0007669"/>
    <property type="project" value="TreeGrafter"/>
</dbReference>
<evidence type="ECO:0000256" key="3">
    <source>
        <dbReference type="ARBA" id="ARBA00022603"/>
    </source>
</evidence>
<evidence type="ECO:0000256" key="2">
    <source>
        <dbReference type="ARBA" id="ARBA00003015"/>
    </source>
</evidence>
<feature type="binding site" evidence="9">
    <location>
        <position position="70"/>
    </location>
    <ligand>
        <name>S-adenosyl-L-methionine</name>
        <dbReference type="ChEBI" id="CHEBI:59789"/>
    </ligand>
</feature>
<feature type="binding site" evidence="9">
    <location>
        <position position="97"/>
    </location>
    <ligand>
        <name>S-adenosyl-L-methionine</name>
        <dbReference type="ChEBI" id="CHEBI:59789"/>
    </ligand>
</feature>
<dbReference type="Proteomes" id="UP000019260">
    <property type="component" value="Chromosome"/>
</dbReference>
<feature type="binding site" evidence="9">
    <location>
        <position position="123"/>
    </location>
    <ligand>
        <name>substrate</name>
    </ligand>
</feature>
<comment type="catalytic activity">
    <reaction evidence="1 9">
        <text>guanosine(46) in tRNA + S-adenosyl-L-methionine = N(7)-methylguanosine(46) in tRNA + S-adenosyl-L-homocysteine</text>
        <dbReference type="Rhea" id="RHEA:42708"/>
        <dbReference type="Rhea" id="RHEA-COMP:10188"/>
        <dbReference type="Rhea" id="RHEA-COMP:10189"/>
        <dbReference type="ChEBI" id="CHEBI:57856"/>
        <dbReference type="ChEBI" id="CHEBI:59789"/>
        <dbReference type="ChEBI" id="CHEBI:74269"/>
        <dbReference type="ChEBI" id="CHEBI:74480"/>
        <dbReference type="EC" id="2.1.1.33"/>
    </reaction>
</comment>
<dbReference type="KEGG" id="smia:P344_06815"/>
<keyword evidence="5 9" id="KW-0949">S-adenosyl-L-methionine</keyword>
<dbReference type="PANTHER" id="PTHR23417:SF14">
    <property type="entry name" value="PENTACOTRIPEPTIDE-REPEAT REGION OF PRORP DOMAIN-CONTAINING PROTEIN"/>
    <property type="match status" value="1"/>
</dbReference>
<feature type="binding site" evidence="9">
    <location>
        <position position="155"/>
    </location>
    <ligand>
        <name>substrate</name>
    </ligand>
</feature>
<dbReference type="SUPFAM" id="SSF53335">
    <property type="entry name" value="S-adenosyl-L-methionine-dependent methyltransferases"/>
    <property type="match status" value="1"/>
</dbReference>
<dbReference type="PROSITE" id="PS51625">
    <property type="entry name" value="SAM_MT_TRMB"/>
    <property type="match status" value="1"/>
</dbReference>
<dbReference type="EMBL" id="CP006720">
    <property type="protein sequence ID" value="AHI58661.1"/>
    <property type="molecule type" value="Genomic_DNA"/>
</dbReference>
<dbReference type="AlphaFoldDB" id="W0GSG1"/>
<reference evidence="10 11" key="1">
    <citation type="submission" date="2013-09" db="EMBL/GenBank/DDBJ databases">
        <title>Complete genome sequence of Spiroplasma mirum suckling mouse cataract agent.</title>
        <authorList>
            <person name="Landry C.A."/>
            <person name="Bastian F.O."/>
            <person name="Thune R.L."/>
        </authorList>
    </citation>
    <scope>NUCLEOTIDE SEQUENCE [LARGE SCALE GENOMIC DNA]</scope>
    <source>
        <strain evidence="10 11">SMCA</strain>
    </source>
</reference>
<accession>W0GSG1</accession>
<feature type="binding site" evidence="9">
    <location>
        <begin position="193"/>
        <end position="196"/>
    </location>
    <ligand>
        <name>substrate</name>
    </ligand>
</feature>
<dbReference type="RefSeq" id="WP_025317872.1">
    <property type="nucleotide sequence ID" value="NZ_CP002082.1"/>
</dbReference>
<evidence type="ECO:0000256" key="1">
    <source>
        <dbReference type="ARBA" id="ARBA00000142"/>
    </source>
</evidence>
<evidence type="ECO:0000256" key="9">
    <source>
        <dbReference type="HAMAP-Rule" id="MF_01057"/>
    </source>
</evidence>
<name>W0GSG1_9MOLU</name>
<dbReference type="KEGG" id="smir:SMM_1142"/>
<dbReference type="CDD" id="cd02440">
    <property type="entry name" value="AdoMet_MTases"/>
    <property type="match status" value="1"/>
</dbReference>
<evidence type="ECO:0000256" key="6">
    <source>
        <dbReference type="ARBA" id="ARBA00022694"/>
    </source>
</evidence>
<dbReference type="InterPro" id="IPR029063">
    <property type="entry name" value="SAM-dependent_MTases_sf"/>
</dbReference>
<protein>
    <recommendedName>
        <fullName evidence="9">tRNA (guanine-N(7)-)-methyltransferase</fullName>
        <ecNumber evidence="9">2.1.1.33</ecNumber>
    </recommendedName>
    <alternativeName>
        <fullName evidence="9">tRNA (guanine(46)-N(7))-methyltransferase</fullName>
    </alternativeName>
    <alternativeName>
        <fullName evidence="9">tRNA(m7G46)-methyltransferase</fullName>
    </alternativeName>
</protein>